<evidence type="ECO:0000313" key="1">
    <source>
        <dbReference type="EMBL" id="MFB9991902.1"/>
    </source>
</evidence>
<dbReference type="Proteomes" id="UP001589733">
    <property type="component" value="Unassembled WGS sequence"/>
</dbReference>
<evidence type="ECO:0000313" key="2">
    <source>
        <dbReference type="Proteomes" id="UP001589733"/>
    </source>
</evidence>
<comment type="caution">
    <text evidence="1">The sequence shown here is derived from an EMBL/GenBank/DDBJ whole genome shotgun (WGS) entry which is preliminary data.</text>
</comment>
<organism evidence="1 2">
    <name type="scientific">Deinococcus oregonensis</name>
    <dbReference type="NCBI Taxonomy" id="1805970"/>
    <lineage>
        <taxon>Bacteria</taxon>
        <taxon>Thermotogati</taxon>
        <taxon>Deinococcota</taxon>
        <taxon>Deinococci</taxon>
        <taxon>Deinococcales</taxon>
        <taxon>Deinococcaceae</taxon>
        <taxon>Deinococcus</taxon>
    </lineage>
</organism>
<dbReference type="RefSeq" id="WP_380007810.1">
    <property type="nucleotide sequence ID" value="NZ_JBHLYR010000025.1"/>
</dbReference>
<gene>
    <name evidence="1" type="ORF">ACFFLM_07975</name>
</gene>
<sequence>MGTPAYFIYTYQGKDFTTYSRYRGMNVPAHLIDGPESAFWIMCYIAEYGLKSGKAFRKNTDPLPYEPYGIDPHDDNPYGREYNEAYAYYGGFIVNFDLKVILLGCDFMMTRQKLDADHPLDQFLSYPKHRNALSKVIEEFWVGWRVFWVKEEEFVQYAMAEIEFDQINTAADALPQRSYWRDESLHIPQEQIEQFYREEFNLLRGTESIDQEPFVIDSLHQEIFEDYVAQVAQKLMS</sequence>
<keyword evidence="2" id="KW-1185">Reference proteome</keyword>
<name>A0ABV6AWM2_9DEIO</name>
<dbReference type="EMBL" id="JBHLYR010000025">
    <property type="protein sequence ID" value="MFB9991902.1"/>
    <property type="molecule type" value="Genomic_DNA"/>
</dbReference>
<accession>A0ABV6AWM2</accession>
<protein>
    <submittedName>
        <fullName evidence="1">Uncharacterized protein</fullName>
    </submittedName>
</protein>
<proteinExistence type="predicted"/>
<reference evidence="1 2" key="1">
    <citation type="submission" date="2024-09" db="EMBL/GenBank/DDBJ databases">
        <authorList>
            <person name="Sun Q."/>
            <person name="Mori K."/>
        </authorList>
    </citation>
    <scope>NUCLEOTIDE SEQUENCE [LARGE SCALE GENOMIC DNA]</scope>
    <source>
        <strain evidence="1 2">JCM 13503</strain>
    </source>
</reference>